<reference evidence="9" key="2">
    <citation type="submission" date="2025-08" db="UniProtKB">
        <authorList>
            <consortium name="Ensembl"/>
        </authorList>
    </citation>
    <scope>IDENTIFICATION</scope>
</reference>
<dbReference type="EC" id="1.2.3.1" evidence="1"/>
<dbReference type="SUPFAM" id="SSF54292">
    <property type="entry name" value="2Fe-2S ferredoxin-like"/>
    <property type="match status" value="1"/>
</dbReference>
<keyword evidence="4" id="KW-0560">Oxidoreductase</keyword>
<keyword evidence="6" id="KW-0411">Iron-sulfur</keyword>
<evidence type="ECO:0000256" key="3">
    <source>
        <dbReference type="ARBA" id="ARBA00022723"/>
    </source>
</evidence>
<dbReference type="PANTHER" id="PTHR45444">
    <property type="entry name" value="XANTHINE DEHYDROGENASE"/>
    <property type="match status" value="1"/>
</dbReference>
<evidence type="ECO:0000256" key="5">
    <source>
        <dbReference type="ARBA" id="ARBA00023004"/>
    </source>
</evidence>
<keyword evidence="2" id="KW-0001">2Fe-2S</keyword>
<evidence type="ECO:0000256" key="1">
    <source>
        <dbReference type="ARBA" id="ARBA00013041"/>
    </source>
</evidence>
<proteinExistence type="predicted"/>
<organism evidence="9 10">
    <name type="scientific">Peromyscus maniculatus bairdii</name>
    <name type="common">Prairie deer mouse</name>
    <dbReference type="NCBI Taxonomy" id="230844"/>
    <lineage>
        <taxon>Eukaryota</taxon>
        <taxon>Metazoa</taxon>
        <taxon>Chordata</taxon>
        <taxon>Craniata</taxon>
        <taxon>Vertebrata</taxon>
        <taxon>Euteleostomi</taxon>
        <taxon>Mammalia</taxon>
        <taxon>Eutheria</taxon>
        <taxon>Euarchontoglires</taxon>
        <taxon>Glires</taxon>
        <taxon>Rodentia</taxon>
        <taxon>Myomorpha</taxon>
        <taxon>Muroidea</taxon>
        <taxon>Cricetidae</taxon>
        <taxon>Neotominae</taxon>
        <taxon>Peromyscus</taxon>
    </lineage>
</organism>
<dbReference type="PROSITE" id="PS51085">
    <property type="entry name" value="2FE2S_FER_2"/>
    <property type="match status" value="1"/>
</dbReference>
<evidence type="ECO:0000256" key="7">
    <source>
        <dbReference type="ARBA" id="ARBA00047679"/>
    </source>
</evidence>
<dbReference type="InterPro" id="IPR006058">
    <property type="entry name" value="2Fe2S_fd_BS"/>
</dbReference>
<dbReference type="InterPro" id="IPR016208">
    <property type="entry name" value="Ald_Oxase/xanthine_DH-like"/>
</dbReference>
<dbReference type="Gene3D" id="1.10.150.120">
    <property type="entry name" value="[2Fe-2S]-binding domain"/>
    <property type="match status" value="1"/>
</dbReference>
<keyword evidence="10" id="KW-1185">Reference proteome</keyword>
<dbReference type="InterPro" id="IPR002888">
    <property type="entry name" value="2Fe-2S-bd"/>
</dbReference>
<evidence type="ECO:0000313" key="10">
    <source>
        <dbReference type="Proteomes" id="UP000694547"/>
    </source>
</evidence>
<reference evidence="10" key="1">
    <citation type="submission" date="2018-10" db="EMBL/GenBank/DDBJ databases">
        <title>Improved assembly of the deer mouse Peromyscus maniculatus genome.</title>
        <authorList>
            <person name="Lassance J.-M."/>
            <person name="Hoekstra H.E."/>
        </authorList>
    </citation>
    <scope>NUCLEOTIDE SEQUENCE [LARGE SCALE GENOMIC DNA]</scope>
</reference>
<dbReference type="FunFam" id="1.10.150.120:FF:000001">
    <property type="entry name" value="Aldehyde oxidase 1"/>
    <property type="match status" value="1"/>
</dbReference>
<evidence type="ECO:0000313" key="9">
    <source>
        <dbReference type="Ensembl" id="ENSPEMP00000024944.2"/>
    </source>
</evidence>
<reference evidence="9" key="3">
    <citation type="submission" date="2025-09" db="UniProtKB">
        <authorList>
            <consortium name="Ensembl"/>
        </authorList>
    </citation>
    <scope>IDENTIFICATION</scope>
</reference>
<accession>A0A8C8U3H4</accession>
<dbReference type="InterPro" id="IPR036884">
    <property type="entry name" value="2Fe-2S-bd_dom_sf"/>
</dbReference>
<dbReference type="InterPro" id="IPR001041">
    <property type="entry name" value="2Fe-2S_ferredoxin-type"/>
</dbReference>
<dbReference type="FunFam" id="3.10.20.30:FF:000015">
    <property type="entry name" value="Aldehyde oxidase 1"/>
    <property type="match status" value="1"/>
</dbReference>
<evidence type="ECO:0000256" key="4">
    <source>
        <dbReference type="ARBA" id="ARBA00023002"/>
    </source>
</evidence>
<dbReference type="InterPro" id="IPR036010">
    <property type="entry name" value="2Fe-2S_ferredoxin-like_sf"/>
</dbReference>
<feature type="domain" description="2Fe-2S ferredoxin-type" evidence="8">
    <location>
        <begin position="1"/>
        <end position="87"/>
    </location>
</feature>
<dbReference type="PANTHER" id="PTHR45444:SF3">
    <property type="entry name" value="XANTHINE DEHYDROGENASE"/>
    <property type="match status" value="1"/>
</dbReference>
<keyword evidence="3" id="KW-0479">Metal-binding</keyword>
<dbReference type="InterPro" id="IPR012675">
    <property type="entry name" value="Beta-grasp_dom_sf"/>
</dbReference>
<dbReference type="GO" id="GO:0004031">
    <property type="term" value="F:aldehyde oxidase activity"/>
    <property type="evidence" value="ECO:0007669"/>
    <property type="project" value="UniProtKB-EC"/>
</dbReference>
<dbReference type="Ensembl" id="ENSPEMT00000029328.2">
    <property type="protein sequence ID" value="ENSPEMP00000024944.2"/>
    <property type="gene ID" value="ENSPEMG00000021506.2"/>
</dbReference>
<keyword evidence="5" id="KW-0408">Iron</keyword>
<dbReference type="Pfam" id="PF01799">
    <property type="entry name" value="Fer2_2"/>
    <property type="match status" value="1"/>
</dbReference>
<dbReference type="AlphaFoldDB" id="A0A8C8U3H4"/>
<dbReference type="GO" id="GO:0005506">
    <property type="term" value="F:iron ion binding"/>
    <property type="evidence" value="ECO:0007669"/>
    <property type="project" value="InterPro"/>
</dbReference>
<dbReference type="Proteomes" id="UP000694547">
    <property type="component" value="Unassembled WGS sequence"/>
</dbReference>
<dbReference type="Pfam" id="PF00111">
    <property type="entry name" value="Fer2"/>
    <property type="match status" value="1"/>
</dbReference>
<evidence type="ECO:0000256" key="2">
    <source>
        <dbReference type="ARBA" id="ARBA00022714"/>
    </source>
</evidence>
<dbReference type="PROSITE" id="PS00197">
    <property type="entry name" value="2FE2S_FER_1"/>
    <property type="match status" value="1"/>
</dbReference>
<dbReference type="Gene3D" id="3.10.20.30">
    <property type="match status" value="1"/>
</dbReference>
<dbReference type="GO" id="GO:0051537">
    <property type="term" value="F:2 iron, 2 sulfur cluster binding"/>
    <property type="evidence" value="ECO:0007669"/>
    <property type="project" value="UniProtKB-KW"/>
</dbReference>
<name>A0A8C8U3H4_PERMB</name>
<dbReference type="SUPFAM" id="SSF47741">
    <property type="entry name" value="CO dehydrogenase ISP C-domain like"/>
    <property type="match status" value="1"/>
</dbReference>
<sequence length="279" mass="30314">MIFFITAKSEVIERNADPEVNLLFYLRKVIRLTGTKYGCGGGGCGACTVMVSRYDPVSKKISHFSIAACLVPICSLHGAAVTTVEGIGSTKTRIHPVQERIAKGHGTQCGFCTPGMVMSIYALLRDHPEPSTEQLMETLGGNLCRCTGYRPIVESMKSLSPSSSCCRMNGNGKCCLDEEENEPAKKTSIYPKLYEKEEFQPLDPTQELIFPPELMVCSPPALLDGARERMNSPTISSSPPASPPIFAPLGDFALCGPPESRTHFFFKFIFACGQAPSCL</sequence>
<protein>
    <recommendedName>
        <fullName evidence="1">aldehyde oxidase</fullName>
        <ecNumber evidence="1">1.2.3.1</ecNumber>
    </recommendedName>
</protein>
<evidence type="ECO:0000256" key="6">
    <source>
        <dbReference type="ARBA" id="ARBA00023014"/>
    </source>
</evidence>
<evidence type="ECO:0000259" key="8">
    <source>
        <dbReference type="PROSITE" id="PS51085"/>
    </source>
</evidence>
<comment type="catalytic activity">
    <reaction evidence="7">
        <text>an aldehyde + O2 + H2O = a carboxylate + H2O2 + H(+)</text>
        <dbReference type="Rhea" id="RHEA:16829"/>
        <dbReference type="ChEBI" id="CHEBI:15377"/>
        <dbReference type="ChEBI" id="CHEBI:15378"/>
        <dbReference type="ChEBI" id="CHEBI:15379"/>
        <dbReference type="ChEBI" id="CHEBI:16240"/>
        <dbReference type="ChEBI" id="CHEBI:17478"/>
        <dbReference type="ChEBI" id="CHEBI:29067"/>
        <dbReference type="EC" id="1.2.3.1"/>
    </reaction>
</comment>
<dbReference type="GeneTree" id="ENSGT00950000183114"/>